<evidence type="ECO:0000256" key="1">
    <source>
        <dbReference type="SAM" id="MobiDB-lite"/>
    </source>
</evidence>
<accession>A0A1H9JBJ1</accession>
<name>A0A1H9JBJ1_9ACTN</name>
<dbReference type="EMBL" id="FOET01000017">
    <property type="protein sequence ID" value="SEQ84153.1"/>
    <property type="molecule type" value="Genomic_DNA"/>
</dbReference>
<dbReference type="AlphaFoldDB" id="A0A1H9JBJ1"/>
<gene>
    <name evidence="2" type="ORF">SAMN05216481_1179</name>
</gene>
<dbReference type="Proteomes" id="UP000199055">
    <property type="component" value="Unassembled WGS sequence"/>
</dbReference>
<evidence type="ECO:0000313" key="2">
    <source>
        <dbReference type="EMBL" id="SEQ84153.1"/>
    </source>
</evidence>
<feature type="compositionally biased region" description="Low complexity" evidence="1">
    <location>
        <begin position="226"/>
        <end position="240"/>
    </location>
</feature>
<feature type="region of interest" description="Disordered" evidence="1">
    <location>
        <begin position="195"/>
        <end position="288"/>
    </location>
</feature>
<sequence>MAAGATPGRLRVFPPESAPVKHHRGLNPGGRGGCQVPVVGASARGRADACACAVCPTIRGPFGYGCRPLSGGPLVGRAVVFSVRSSAQLPPVWKSGERYGPAPSARMRAAGLRPSCRMPRVRAAITAPAGSPVTSRMDPGAGIVAVFAPPLTPPRATGGRYSGAAGRRTGFGVFRSGRGRSFFIDAATSRVPPWPEKERCRRRRTASAAGDPLPPRRCRGPGGASAGPAARPRRCAGLAGVPRTRECGGSTPPTSTVCLSPACLDGRRGSRPKPGGAARQPWRYRSEG</sequence>
<keyword evidence="3" id="KW-1185">Reference proteome</keyword>
<protein>
    <submittedName>
        <fullName evidence="2">Uncharacterized protein</fullName>
    </submittedName>
</protein>
<evidence type="ECO:0000313" key="3">
    <source>
        <dbReference type="Proteomes" id="UP000199055"/>
    </source>
</evidence>
<proteinExistence type="predicted"/>
<organism evidence="2 3">
    <name type="scientific">Streptomyces radiopugnans</name>
    <dbReference type="NCBI Taxonomy" id="403935"/>
    <lineage>
        <taxon>Bacteria</taxon>
        <taxon>Bacillati</taxon>
        <taxon>Actinomycetota</taxon>
        <taxon>Actinomycetes</taxon>
        <taxon>Kitasatosporales</taxon>
        <taxon>Streptomycetaceae</taxon>
        <taxon>Streptomyces</taxon>
    </lineage>
</organism>
<reference evidence="2 3" key="1">
    <citation type="submission" date="2016-10" db="EMBL/GenBank/DDBJ databases">
        <authorList>
            <person name="de Groot N.N."/>
        </authorList>
    </citation>
    <scope>NUCLEOTIDE SEQUENCE [LARGE SCALE GENOMIC DNA]</scope>
    <source>
        <strain evidence="2 3">CGMCC 4.3519</strain>
    </source>
</reference>